<dbReference type="EMBL" id="QUAC01000087">
    <property type="protein sequence ID" value="REK90093.1"/>
    <property type="molecule type" value="Genomic_DNA"/>
</dbReference>
<reference evidence="2 3" key="1">
    <citation type="submission" date="2018-08" db="EMBL/GenBank/DDBJ databases">
        <title>Streptomyces NEAU-D10 sp. nov., a novel Actinomycete isolated from soil.</title>
        <authorList>
            <person name="Jin L."/>
        </authorList>
    </citation>
    <scope>NUCLEOTIDE SEQUENCE [LARGE SCALE GENOMIC DNA]</scope>
    <source>
        <strain evidence="2 3">NEAU-D10</strain>
    </source>
</reference>
<organism evidence="2 3">
    <name type="scientific">Streptomyces inhibens</name>
    <dbReference type="NCBI Taxonomy" id="2293571"/>
    <lineage>
        <taxon>Bacteria</taxon>
        <taxon>Bacillati</taxon>
        <taxon>Actinomycetota</taxon>
        <taxon>Actinomycetes</taxon>
        <taxon>Kitasatosporales</taxon>
        <taxon>Streptomycetaceae</taxon>
        <taxon>Streptomyces</taxon>
    </lineage>
</organism>
<dbReference type="AlphaFoldDB" id="A0A371Q6R7"/>
<feature type="domain" description="DUF6879" evidence="1">
    <location>
        <begin position="29"/>
        <end position="200"/>
    </location>
</feature>
<gene>
    <name evidence="2" type="ORF">DY245_12060</name>
</gene>
<name>A0A371Q6R7_STRIH</name>
<accession>A0A371Q6R7</accession>
<protein>
    <recommendedName>
        <fullName evidence="1">DUF6879 domain-containing protein</fullName>
    </recommendedName>
</protein>
<dbReference type="RefSeq" id="WP_128506528.1">
    <property type="nucleotide sequence ID" value="NZ_QUAC01000087.1"/>
</dbReference>
<evidence type="ECO:0000313" key="3">
    <source>
        <dbReference type="Proteomes" id="UP000262477"/>
    </source>
</evidence>
<sequence>MPDAEKPRLDVSQGERLSADDYRQDFRERRWAADGRDSWKLERQQDFQEPRNESWQAFSRGDWGEALRLIDQGRDAHLELSRKAEAHRSQFFRVRVVEKPLTPYLEWELTSLRLRAEVLGKIRVWEPGGISGLTGLEQLEESGPLPEIVTLGGHTLYKVLYDDRGISEGAVRFTDSELVAHWERFIQALYREAEDLLSFFEREVAPLTSLRSR</sequence>
<evidence type="ECO:0000259" key="1">
    <source>
        <dbReference type="Pfam" id="PF21806"/>
    </source>
</evidence>
<dbReference type="InterPro" id="IPR049244">
    <property type="entry name" value="DUF6879"/>
</dbReference>
<dbReference type="Pfam" id="PF21806">
    <property type="entry name" value="DUF6879"/>
    <property type="match status" value="1"/>
</dbReference>
<proteinExistence type="predicted"/>
<dbReference type="Proteomes" id="UP000262477">
    <property type="component" value="Unassembled WGS sequence"/>
</dbReference>
<evidence type="ECO:0000313" key="2">
    <source>
        <dbReference type="EMBL" id="REK90093.1"/>
    </source>
</evidence>
<comment type="caution">
    <text evidence="2">The sequence shown here is derived from an EMBL/GenBank/DDBJ whole genome shotgun (WGS) entry which is preliminary data.</text>
</comment>
<keyword evidence="3" id="KW-1185">Reference proteome</keyword>
<dbReference type="OrthoDB" id="3436275at2"/>